<name>A0A843U5X7_COLES</name>
<dbReference type="EMBL" id="NMUH01000424">
    <property type="protein sequence ID" value="MQL78931.1"/>
    <property type="molecule type" value="Genomic_DNA"/>
</dbReference>
<organism evidence="2 3">
    <name type="scientific">Colocasia esculenta</name>
    <name type="common">Wild taro</name>
    <name type="synonym">Arum esculentum</name>
    <dbReference type="NCBI Taxonomy" id="4460"/>
    <lineage>
        <taxon>Eukaryota</taxon>
        <taxon>Viridiplantae</taxon>
        <taxon>Streptophyta</taxon>
        <taxon>Embryophyta</taxon>
        <taxon>Tracheophyta</taxon>
        <taxon>Spermatophyta</taxon>
        <taxon>Magnoliopsida</taxon>
        <taxon>Liliopsida</taxon>
        <taxon>Araceae</taxon>
        <taxon>Aroideae</taxon>
        <taxon>Colocasieae</taxon>
        <taxon>Colocasia</taxon>
    </lineage>
</organism>
<evidence type="ECO:0000256" key="1">
    <source>
        <dbReference type="SAM" id="MobiDB-lite"/>
    </source>
</evidence>
<reference evidence="2" key="1">
    <citation type="submission" date="2017-07" db="EMBL/GenBank/DDBJ databases">
        <title>Taro Niue Genome Assembly and Annotation.</title>
        <authorList>
            <person name="Atibalentja N."/>
            <person name="Keating K."/>
            <person name="Fields C.J."/>
        </authorList>
    </citation>
    <scope>NUCLEOTIDE SEQUENCE</scope>
    <source>
        <strain evidence="2">Niue_2</strain>
        <tissue evidence="2">Leaf</tissue>
    </source>
</reference>
<feature type="compositionally biased region" description="Pro residues" evidence="1">
    <location>
        <begin position="63"/>
        <end position="80"/>
    </location>
</feature>
<sequence>MVAVACGVTTASETTAGCASGGGGGAVVVVPAASSGFPFQLYVTLGMSSSNCAPQRDGKAPASPVPPSPLAPPAPQAPPSPPTFSPDYWNSFYISWKMTLHKAYRLYDHKGLTNIISDIGPRAEHICSSSPPSYARSASSPPSSTECSDWYFTFRSFSSVEQFQTAYWLVKNAWDNMKAGEECMEYVPVKCLDIPIVKQHMFNVAINGKKILQHILLHVYTQPFGNPGLLSILPYLDDLHEMKSANWAAAIHEYLMSVVQQCQEHVKADVTGAVSGKTIFLTGCVPALGVYLEVNVRDDRPQVSRQLMASTSTTSRTPPSNKHVVGILHELLRVSKQQREVIELQSDLLQWQNNILQSMD</sequence>
<dbReference type="AlphaFoldDB" id="A0A843U5X7"/>
<gene>
    <name evidence="2" type="ORF">Taro_011377</name>
</gene>
<feature type="region of interest" description="Disordered" evidence="1">
    <location>
        <begin position="53"/>
        <end position="80"/>
    </location>
</feature>
<accession>A0A843U5X7</accession>
<evidence type="ECO:0000313" key="2">
    <source>
        <dbReference type="EMBL" id="MQL78931.1"/>
    </source>
</evidence>
<evidence type="ECO:0000313" key="3">
    <source>
        <dbReference type="Proteomes" id="UP000652761"/>
    </source>
</evidence>
<dbReference type="Proteomes" id="UP000652761">
    <property type="component" value="Unassembled WGS sequence"/>
</dbReference>
<keyword evidence="3" id="KW-1185">Reference proteome</keyword>
<comment type="caution">
    <text evidence="2">The sequence shown here is derived from an EMBL/GenBank/DDBJ whole genome shotgun (WGS) entry which is preliminary data.</text>
</comment>
<proteinExistence type="predicted"/>
<protein>
    <submittedName>
        <fullName evidence="2">Uncharacterized protein</fullName>
    </submittedName>
</protein>